<organism evidence="2 3">
    <name type="scientific">Anaerotalea alkaliphila</name>
    <dbReference type="NCBI Taxonomy" id="2662126"/>
    <lineage>
        <taxon>Bacteria</taxon>
        <taxon>Bacillati</taxon>
        <taxon>Bacillota</taxon>
        <taxon>Clostridia</taxon>
        <taxon>Eubacteriales</taxon>
        <taxon>Anaerotalea</taxon>
    </lineage>
</organism>
<dbReference type="EMBL" id="JAAEEH010000021">
    <property type="protein sequence ID" value="NDL67789.1"/>
    <property type="molecule type" value="Genomic_DNA"/>
</dbReference>
<reference evidence="2 3" key="1">
    <citation type="submission" date="2020-01" db="EMBL/GenBank/DDBJ databases">
        <title>Anaeroalcalibacter tamaniensis gen. nov., sp. nov., moderately halophilic strictly anaerobic fermenter bacterium from mud volcano of Taman peninsula.</title>
        <authorList>
            <person name="Frolova A."/>
            <person name="Merkel A.Y."/>
            <person name="Slobodkin A.I."/>
        </authorList>
    </citation>
    <scope>NUCLEOTIDE SEQUENCE [LARGE SCALE GENOMIC DNA]</scope>
    <source>
        <strain evidence="2 3">F-3ap</strain>
    </source>
</reference>
<comment type="caution">
    <text evidence="2">The sequence shown here is derived from an EMBL/GenBank/DDBJ whole genome shotgun (WGS) entry which is preliminary data.</text>
</comment>
<evidence type="ECO:0000259" key="1">
    <source>
        <dbReference type="Pfam" id="PF13240"/>
    </source>
</evidence>
<name>A0A7X5KMG2_9FIRM</name>
<keyword evidence="3" id="KW-1185">Reference proteome</keyword>
<gene>
    <name evidence="2" type="ORF">GXN74_08565</name>
</gene>
<accession>A0A7X5KMG2</accession>
<dbReference type="AlphaFoldDB" id="A0A7X5KMG2"/>
<evidence type="ECO:0000313" key="2">
    <source>
        <dbReference type="EMBL" id="NDL67789.1"/>
    </source>
</evidence>
<dbReference type="RefSeq" id="WP_162370517.1">
    <property type="nucleotide sequence ID" value="NZ_JAAEEH010000021.1"/>
</dbReference>
<dbReference type="Pfam" id="PF13240">
    <property type="entry name" value="Zn_Ribbon_1"/>
    <property type="match status" value="1"/>
</dbReference>
<proteinExistence type="predicted"/>
<dbReference type="Proteomes" id="UP000461585">
    <property type="component" value="Unassembled WGS sequence"/>
</dbReference>
<sequence>MAEERAIQKFTLTYGGLAHLLKAKGLVPGPGSPLGNRDVAARLEKAVPDGTGLPVQGPAAETLDAALKVLAAPGQELLLRFGGGRAPMATQAVCGRGEPQGEVFGILFDQKGADIYRYEGMAQTLEALVAKYASRNEAVVPNLLPPKLRVEEFLCLLQGVDLYRRAYYRSLLEHAPTHRPGFTPKEFVDGLTASVQSKDVRWLLPAFLALLPGLPTERIRTAGEDLEVLTEKGIVELLKDSQGNPRFAFTPEGRAMGMEFERSWNLCVGLAVSRIAEGREQVLFKGMLLPTAAANHLVELVEEDGKLLVNHQAFRYDQLQARLAEVLGRQAAAAPAAEAALETEVKEQPARAVEAPAPKGRFCIKCGAPLGEGQKFCQKCGAKVDNQ</sequence>
<dbReference type="InterPro" id="IPR026870">
    <property type="entry name" value="Zinc_ribbon_dom"/>
</dbReference>
<feature type="domain" description="Zinc-ribbon" evidence="1">
    <location>
        <begin position="362"/>
        <end position="384"/>
    </location>
</feature>
<evidence type="ECO:0000313" key="3">
    <source>
        <dbReference type="Proteomes" id="UP000461585"/>
    </source>
</evidence>
<protein>
    <submittedName>
        <fullName evidence="2">Zinc ribbon domain-containing protein</fullName>
    </submittedName>
</protein>